<protein>
    <submittedName>
        <fullName evidence="6">SdiA-regulated domain-containing protein</fullName>
    </submittedName>
</protein>
<keyword evidence="5" id="KW-0812">Transmembrane</keyword>
<dbReference type="InterPro" id="IPR009722">
    <property type="entry name" value="YjiK/CarP"/>
</dbReference>
<evidence type="ECO:0000256" key="5">
    <source>
        <dbReference type="SAM" id="Phobius"/>
    </source>
</evidence>
<evidence type="ECO:0000256" key="2">
    <source>
        <dbReference type="ARBA" id="ARBA00009852"/>
    </source>
</evidence>
<reference evidence="6 7" key="1">
    <citation type="submission" date="2021-01" db="EMBL/GenBank/DDBJ databases">
        <title>Aequorivita sp. strain KX20305, a bacterium isolated from the sediment collected at a cold seep field in South China Sea.</title>
        <authorList>
            <person name="Zhang H."/>
            <person name="Li C."/>
        </authorList>
    </citation>
    <scope>NUCLEOTIDE SEQUENCE [LARGE SCALE GENOMIC DNA]</scope>
    <source>
        <strain evidence="6 7">KX20305</strain>
    </source>
</reference>
<organism evidence="6 7">
    <name type="scientific">Aequorivita iocasae</name>
    <dbReference type="NCBI Taxonomy" id="2803865"/>
    <lineage>
        <taxon>Bacteria</taxon>
        <taxon>Pseudomonadati</taxon>
        <taxon>Bacteroidota</taxon>
        <taxon>Flavobacteriia</taxon>
        <taxon>Flavobacteriales</taxon>
        <taxon>Flavobacteriaceae</taxon>
        <taxon>Aequorivita</taxon>
    </lineage>
</organism>
<comment type="similarity">
    <text evidence="2">Belongs to the YjiK family.</text>
</comment>
<proteinExistence type="inferred from homology"/>
<keyword evidence="7" id="KW-1185">Reference proteome</keyword>
<keyword evidence="4 5" id="KW-0472">Membrane</keyword>
<name>A0ABX7DTR1_9FLAO</name>
<dbReference type="EMBL" id="CP068439">
    <property type="protein sequence ID" value="QQX77540.1"/>
    <property type="molecule type" value="Genomic_DNA"/>
</dbReference>
<evidence type="ECO:0000256" key="1">
    <source>
        <dbReference type="ARBA" id="ARBA00004236"/>
    </source>
</evidence>
<dbReference type="Proteomes" id="UP000629420">
    <property type="component" value="Chromosome"/>
</dbReference>
<keyword evidence="5" id="KW-1133">Transmembrane helix</keyword>
<comment type="subcellular location">
    <subcellularLocation>
        <location evidence="1">Cell membrane</location>
    </subcellularLocation>
</comment>
<dbReference type="Gene3D" id="2.120.10.30">
    <property type="entry name" value="TolB, C-terminal domain"/>
    <property type="match status" value="1"/>
</dbReference>
<gene>
    <name evidence="6" type="ORF">JK629_04535</name>
</gene>
<dbReference type="InterPro" id="IPR011042">
    <property type="entry name" value="6-blade_b-propeller_TolB-like"/>
</dbReference>
<dbReference type="SUPFAM" id="SSF101898">
    <property type="entry name" value="NHL repeat"/>
    <property type="match status" value="1"/>
</dbReference>
<evidence type="ECO:0000256" key="3">
    <source>
        <dbReference type="ARBA" id="ARBA00022475"/>
    </source>
</evidence>
<dbReference type="RefSeq" id="WP_202337433.1">
    <property type="nucleotide sequence ID" value="NZ_CP068439.1"/>
</dbReference>
<evidence type="ECO:0000313" key="7">
    <source>
        <dbReference type="Proteomes" id="UP000629420"/>
    </source>
</evidence>
<evidence type="ECO:0000256" key="4">
    <source>
        <dbReference type="ARBA" id="ARBA00023136"/>
    </source>
</evidence>
<sequence>MRENKIAFFIIIGVLAFVGILWYAFENPALNPRLEEETYTIIRKWDMPIELNEISGIRWISEDKIAAVQDEEGDIFIYNLQTNLVEEKIAFGNSGDYEAITTTDSSAYVMESSGRLFEVKNFLGNNFETHEYQVPFSGRNNMESMVADSLNNRILFAVKDIDPNSKKYKGIYAFDIETKKSNSLPVLKIPLDDPIFKSKDADDDIDLFSNFFPSDIAIHPKTGHFYILEGKNPQVLIMDSIGKLLQLHKLYKESFPQPEGITFAPDGTLYISNEGKNGTANILEVEFDEEE</sequence>
<evidence type="ECO:0000313" key="6">
    <source>
        <dbReference type="EMBL" id="QQX77540.1"/>
    </source>
</evidence>
<accession>A0ABX7DTR1</accession>
<keyword evidence="3" id="KW-1003">Cell membrane</keyword>
<dbReference type="Pfam" id="PF06977">
    <property type="entry name" value="SdiA-regulated"/>
    <property type="match status" value="1"/>
</dbReference>
<feature type="transmembrane region" description="Helical" evidence="5">
    <location>
        <begin position="7"/>
        <end position="25"/>
    </location>
</feature>